<keyword evidence="7" id="KW-1185">Reference proteome</keyword>
<evidence type="ECO:0000259" key="5">
    <source>
        <dbReference type="Pfam" id="PF07167"/>
    </source>
</evidence>
<dbReference type="InterPro" id="IPR029058">
    <property type="entry name" value="AB_hydrolase_fold"/>
</dbReference>
<dbReference type="PANTHER" id="PTHR36837:SF5">
    <property type="entry name" value="POLY-3-HYDROXYBUTYRATE SYNTHASE"/>
    <property type="match status" value="1"/>
</dbReference>
<dbReference type="InterPro" id="IPR051321">
    <property type="entry name" value="PHA/PHB_synthase"/>
</dbReference>
<name>A0A7X2D4W2_9PROT</name>
<dbReference type="AlphaFoldDB" id="A0A7X2D4W2"/>
<dbReference type="GO" id="GO:0042619">
    <property type="term" value="P:poly-hydroxybutyrate biosynthetic process"/>
    <property type="evidence" value="ECO:0007669"/>
    <property type="project" value="InterPro"/>
</dbReference>
<reference evidence="6 7" key="1">
    <citation type="submission" date="2019-10" db="EMBL/GenBank/DDBJ databases">
        <title>Draft whole-genome sequence of the purple nonsulfur photosynthetic bacterium Roseospira navarrensis DSM 15114.</title>
        <authorList>
            <person name="Kyndt J.A."/>
            <person name="Meyer T.E."/>
        </authorList>
    </citation>
    <scope>NUCLEOTIDE SEQUENCE [LARGE SCALE GENOMIC DNA]</scope>
    <source>
        <strain evidence="6 7">DSM 15114</strain>
    </source>
</reference>
<dbReference type="GO" id="GO:0016746">
    <property type="term" value="F:acyltransferase activity"/>
    <property type="evidence" value="ECO:0007669"/>
    <property type="project" value="UniProtKB-KW"/>
</dbReference>
<dbReference type="Proteomes" id="UP000434582">
    <property type="component" value="Unassembled WGS sequence"/>
</dbReference>
<dbReference type="Pfam" id="PF07167">
    <property type="entry name" value="PhaC_N"/>
    <property type="match status" value="1"/>
</dbReference>
<comment type="caution">
    <text evidence="6">The sequence shown here is derived from an EMBL/GenBank/DDBJ whole genome shotgun (WGS) entry which is preliminary data.</text>
</comment>
<dbReference type="SUPFAM" id="SSF53474">
    <property type="entry name" value="alpha/beta-Hydrolases"/>
    <property type="match status" value="1"/>
</dbReference>
<keyword evidence="4" id="KW-0012">Acyltransferase</keyword>
<comment type="subcellular location">
    <subcellularLocation>
        <location evidence="1">Cytoplasm</location>
    </subcellularLocation>
</comment>
<keyword evidence="3" id="KW-0808">Transferase</keyword>
<dbReference type="OrthoDB" id="7208816at2"/>
<keyword evidence="2" id="KW-0963">Cytoplasm</keyword>
<protein>
    <submittedName>
        <fullName evidence="6">Class I poly(R)-hydroxyalkanoic acid synthase</fullName>
    </submittedName>
</protein>
<evidence type="ECO:0000256" key="2">
    <source>
        <dbReference type="ARBA" id="ARBA00022490"/>
    </source>
</evidence>
<dbReference type="GO" id="GO:0005737">
    <property type="term" value="C:cytoplasm"/>
    <property type="evidence" value="ECO:0007669"/>
    <property type="project" value="UniProtKB-SubCell"/>
</dbReference>
<evidence type="ECO:0000313" key="7">
    <source>
        <dbReference type="Proteomes" id="UP000434582"/>
    </source>
</evidence>
<evidence type="ECO:0000256" key="1">
    <source>
        <dbReference type="ARBA" id="ARBA00004496"/>
    </source>
</evidence>
<accession>A0A7X2D4W2</accession>
<dbReference type="Gene3D" id="3.40.50.1820">
    <property type="entry name" value="alpha/beta hydrolase"/>
    <property type="match status" value="1"/>
</dbReference>
<gene>
    <name evidence="6" type="primary">phaC</name>
    <name evidence="6" type="ORF">GHC57_10980</name>
</gene>
<dbReference type="EMBL" id="WIVE01000031">
    <property type="protein sequence ID" value="MQX37042.1"/>
    <property type="molecule type" value="Genomic_DNA"/>
</dbReference>
<dbReference type="NCBIfam" id="TIGR01838">
    <property type="entry name" value="PHA_synth_I"/>
    <property type="match status" value="1"/>
</dbReference>
<organism evidence="6 7">
    <name type="scientific">Roseospira navarrensis</name>
    <dbReference type="NCBI Taxonomy" id="140058"/>
    <lineage>
        <taxon>Bacteria</taxon>
        <taxon>Pseudomonadati</taxon>
        <taxon>Pseudomonadota</taxon>
        <taxon>Alphaproteobacteria</taxon>
        <taxon>Rhodospirillales</taxon>
        <taxon>Rhodospirillaceae</taxon>
        <taxon>Roseospira</taxon>
    </lineage>
</organism>
<evidence type="ECO:0000256" key="4">
    <source>
        <dbReference type="ARBA" id="ARBA00023315"/>
    </source>
</evidence>
<dbReference type="InterPro" id="IPR010941">
    <property type="entry name" value="PhaC_N"/>
</dbReference>
<sequence length="588" mass="65695">MTQEISTDQWARYGALVQRAQRLFARAQERAAAKATGGEFSIVDLKSVNTAFMKAWADLAQRPADLVAFQQNAWLKVSQAWWTAWTAPPPEKDPAARDRRFRDPGWTADPFSRALRDAHLALEDATQAMLETLPKGTKEQLRVHFYTRQILSALSPSNMLALNPAARARFLETGGESLLDGLENLLDDLDRGDGRLDIATNDPTAFVVGRDLATTPGKVVFQNTMMQLIQYQPRTETQHARPLLFVPPWINKYYIFDMRAKNSLVRYALDHGHTVFVISWVNPGSEHADKGFDAYMTDGPLAALEAIEQATGARTTNILGFCIGGILVTATLAYLAARGEADRIGTATTLATMVDFTDVGEIGVFIDNDRVKVLREHMKETGYLENHHLQDMFSMIRENDLVWSFHVMNYLMGRKPPAFDLLFWNSDSTRLPAAMLTWYLEKIYIENGLRQPGYLSLNGTPIDLHRIETPFFVLATKEDHIAPWRSVYPTTGLLSGEVLFVLGGSGHIAGAINPPADPPKYGYWTRADHPDTPEAWLSEATYTEGSWWPLWADWLAAHNTDARVPARTPGDGALSVIEDAPGAYVMMR</sequence>
<evidence type="ECO:0000313" key="6">
    <source>
        <dbReference type="EMBL" id="MQX37042.1"/>
    </source>
</evidence>
<dbReference type="InterPro" id="IPR010963">
    <property type="entry name" value="PHA_synth_I"/>
</dbReference>
<proteinExistence type="predicted"/>
<feature type="domain" description="Poly-beta-hydroxybutyrate polymerase N-terminal" evidence="5">
    <location>
        <begin position="97"/>
        <end position="268"/>
    </location>
</feature>
<evidence type="ECO:0000256" key="3">
    <source>
        <dbReference type="ARBA" id="ARBA00022679"/>
    </source>
</evidence>
<dbReference type="PANTHER" id="PTHR36837">
    <property type="entry name" value="POLY(3-HYDROXYALKANOATE) POLYMERASE SUBUNIT PHAC"/>
    <property type="match status" value="1"/>
</dbReference>
<dbReference type="RefSeq" id="WP_153344113.1">
    <property type="nucleotide sequence ID" value="NZ_WIVE01000031.1"/>
</dbReference>